<organism evidence="2 3">
    <name type="scientific">Penicillium cf. griseofulvum</name>
    <dbReference type="NCBI Taxonomy" id="2972120"/>
    <lineage>
        <taxon>Eukaryota</taxon>
        <taxon>Fungi</taxon>
        <taxon>Dikarya</taxon>
        <taxon>Ascomycota</taxon>
        <taxon>Pezizomycotina</taxon>
        <taxon>Eurotiomycetes</taxon>
        <taxon>Eurotiomycetidae</taxon>
        <taxon>Eurotiales</taxon>
        <taxon>Aspergillaceae</taxon>
        <taxon>Penicillium</taxon>
    </lineage>
</organism>
<evidence type="ECO:0000313" key="3">
    <source>
        <dbReference type="Proteomes" id="UP001150879"/>
    </source>
</evidence>
<feature type="region of interest" description="Disordered" evidence="1">
    <location>
        <begin position="1"/>
        <end position="42"/>
    </location>
</feature>
<feature type="compositionally biased region" description="Basic residues" evidence="1">
    <location>
        <begin position="1"/>
        <end position="19"/>
    </location>
</feature>
<proteinExistence type="predicted"/>
<dbReference type="EMBL" id="JAPQKP010000001">
    <property type="protein sequence ID" value="KAJ5210821.1"/>
    <property type="molecule type" value="Genomic_DNA"/>
</dbReference>
<gene>
    <name evidence="2" type="ORF">N7472_000960</name>
</gene>
<dbReference type="Proteomes" id="UP001150879">
    <property type="component" value="Unassembled WGS sequence"/>
</dbReference>
<keyword evidence="3" id="KW-1185">Reference proteome</keyword>
<dbReference type="OrthoDB" id="5239190at2759"/>
<accession>A0A9W9N053</accession>
<evidence type="ECO:0000256" key="1">
    <source>
        <dbReference type="SAM" id="MobiDB-lite"/>
    </source>
</evidence>
<feature type="compositionally biased region" description="Basic and acidic residues" evidence="1">
    <location>
        <begin position="25"/>
        <end position="42"/>
    </location>
</feature>
<name>A0A9W9N053_9EURO</name>
<dbReference type="AlphaFoldDB" id="A0A9W9N053"/>
<sequence length="99" mass="11602">MGNRKGKNRGKGRGKKRKQSVNEIKAAKKVENKREVEVHGEHHCLHKRPTHVWTRRCTRLGHEVECPIHPNSFSRRSSECVKCNSADRRQVQQVRDKKK</sequence>
<protein>
    <submittedName>
        <fullName evidence="2">Uncharacterized protein</fullName>
    </submittedName>
</protein>
<evidence type="ECO:0000313" key="2">
    <source>
        <dbReference type="EMBL" id="KAJ5210821.1"/>
    </source>
</evidence>
<reference evidence="2" key="1">
    <citation type="submission" date="2022-11" db="EMBL/GenBank/DDBJ databases">
        <authorList>
            <person name="Petersen C."/>
        </authorList>
    </citation>
    <scope>NUCLEOTIDE SEQUENCE</scope>
    <source>
        <strain evidence="2">IBT 16849</strain>
    </source>
</reference>
<feature type="region of interest" description="Disordered" evidence="1">
    <location>
        <begin position="75"/>
        <end position="99"/>
    </location>
</feature>
<reference evidence="2" key="2">
    <citation type="journal article" date="2023" name="IMA Fungus">
        <title>Comparative genomic study of the Penicillium genus elucidates a diverse pangenome and 15 lateral gene transfer events.</title>
        <authorList>
            <person name="Petersen C."/>
            <person name="Sorensen T."/>
            <person name="Nielsen M.R."/>
            <person name="Sondergaard T.E."/>
            <person name="Sorensen J.L."/>
            <person name="Fitzpatrick D.A."/>
            <person name="Frisvad J.C."/>
            <person name="Nielsen K.L."/>
        </authorList>
    </citation>
    <scope>NUCLEOTIDE SEQUENCE</scope>
    <source>
        <strain evidence="2">IBT 16849</strain>
    </source>
</reference>
<comment type="caution">
    <text evidence="2">The sequence shown here is derived from an EMBL/GenBank/DDBJ whole genome shotgun (WGS) entry which is preliminary data.</text>
</comment>